<accession>A0A1Y5HU87</accession>
<feature type="transmembrane region" description="Helical" evidence="1">
    <location>
        <begin position="45"/>
        <end position="62"/>
    </location>
</feature>
<evidence type="ECO:0000313" key="3">
    <source>
        <dbReference type="Proteomes" id="UP000227088"/>
    </source>
</evidence>
<dbReference type="Proteomes" id="UP000227088">
    <property type="component" value="Unassembled WGS sequence"/>
</dbReference>
<dbReference type="EMBL" id="MABE01000228">
    <property type="protein sequence ID" value="OUS40849.1"/>
    <property type="molecule type" value="Genomic_DNA"/>
</dbReference>
<keyword evidence="1" id="KW-0812">Transmembrane</keyword>
<gene>
    <name evidence="2" type="ORF">A9R00_03925</name>
</gene>
<feature type="transmembrane region" description="Helical" evidence="1">
    <location>
        <begin position="74"/>
        <end position="91"/>
    </location>
</feature>
<protein>
    <submittedName>
        <fullName evidence="2">Uncharacterized protein</fullName>
    </submittedName>
</protein>
<reference evidence="3" key="1">
    <citation type="journal article" date="2017" name="Proc. Natl. Acad. Sci. U.S.A.">
        <title>Simulation of Deepwater Horizon oil plume reveals substrate specialization within a complex community of hydrocarbon degraders.</title>
        <authorList>
            <person name="Hu P."/>
            <person name="Dubinsky E.A."/>
            <person name="Probst A.J."/>
            <person name="Wang J."/>
            <person name="Sieber C.M.K."/>
            <person name="Tom L.M."/>
            <person name="Gardinali P."/>
            <person name="Banfield J.F."/>
            <person name="Atlas R.M."/>
            <person name="Andersen G.L."/>
        </authorList>
    </citation>
    <scope>NUCLEOTIDE SEQUENCE [LARGE SCALE GENOMIC DNA]</scope>
</reference>
<organism evidence="2 3">
    <name type="scientific">Oleispira antarctica</name>
    <dbReference type="NCBI Taxonomy" id="188908"/>
    <lineage>
        <taxon>Bacteria</taxon>
        <taxon>Pseudomonadati</taxon>
        <taxon>Pseudomonadota</taxon>
        <taxon>Gammaproteobacteria</taxon>
        <taxon>Oceanospirillales</taxon>
        <taxon>Oceanospirillaceae</taxon>
        <taxon>Oleispira</taxon>
    </lineage>
</organism>
<feature type="transmembrane region" description="Helical" evidence="1">
    <location>
        <begin position="143"/>
        <end position="164"/>
    </location>
</feature>
<evidence type="ECO:0000313" key="2">
    <source>
        <dbReference type="EMBL" id="OUS40849.1"/>
    </source>
</evidence>
<keyword evidence="1" id="KW-0472">Membrane</keyword>
<feature type="transmembrane region" description="Helical" evidence="1">
    <location>
        <begin position="103"/>
        <end position="122"/>
    </location>
</feature>
<name>A0A1Y5HU87_OLEAN</name>
<proteinExistence type="predicted"/>
<feature type="transmembrane region" description="Helical" evidence="1">
    <location>
        <begin position="176"/>
        <end position="196"/>
    </location>
</feature>
<sequence>MKKIFTLRPLVFLAMLVLSAIYSIQVVLFDKAYLYGENELMEHTQLLILVLVGIAFSLQVSAKNWSGTKSFSPSLSLLALLGAALCFSFIVREMSVKKSEIDWLIYIVDGQGYKIFMALIWLPLLYKAFQYKAEYIEIIKKGIFSPTSLFLMAAVAFLGGGALFDKEIIVVEYFRFYEEVLEMNGYGFMLLAALSLRNDMVKIVSK</sequence>
<keyword evidence="1" id="KW-1133">Transmembrane helix</keyword>
<comment type="caution">
    <text evidence="2">The sequence shown here is derived from an EMBL/GenBank/DDBJ whole genome shotgun (WGS) entry which is preliminary data.</text>
</comment>
<dbReference type="AlphaFoldDB" id="A0A1Y5HU87"/>
<evidence type="ECO:0000256" key="1">
    <source>
        <dbReference type="SAM" id="Phobius"/>
    </source>
</evidence>